<organism evidence="6 7">
    <name type="scientific">Dysosmobacter welbionis</name>
    <dbReference type="NCBI Taxonomy" id="2093857"/>
    <lineage>
        <taxon>Bacteria</taxon>
        <taxon>Bacillati</taxon>
        <taxon>Bacillota</taxon>
        <taxon>Clostridia</taxon>
        <taxon>Eubacteriales</taxon>
        <taxon>Oscillospiraceae</taxon>
        <taxon>Dysosmobacter</taxon>
    </lineage>
</organism>
<dbReference type="InterPro" id="IPR011059">
    <property type="entry name" value="Metal-dep_hydrolase_composite"/>
</dbReference>
<dbReference type="SUPFAM" id="SSF51556">
    <property type="entry name" value="Metallo-dependent hydrolases"/>
    <property type="match status" value="1"/>
</dbReference>
<keyword evidence="1" id="KW-0479">Metal-binding</keyword>
<evidence type="ECO:0000259" key="4">
    <source>
        <dbReference type="Pfam" id="PF01979"/>
    </source>
</evidence>
<feature type="domain" description="Amidohydrolase-related" evidence="4">
    <location>
        <begin position="57"/>
        <end position="412"/>
    </location>
</feature>
<dbReference type="GO" id="GO:0016810">
    <property type="term" value="F:hydrolase activity, acting on carbon-nitrogen (but not peptide) bonds"/>
    <property type="evidence" value="ECO:0007669"/>
    <property type="project" value="InterPro"/>
</dbReference>
<sequence>MILLANGKVITRDPEGIGYLPDGGVVTDGGKIVEVGTTADLKAKYPQAEFVDARGGVIMPGLINAHTHIYSALARGLSIDGYNPTSFYEVLDGQWWYIDRNLDLEATKASAQALVIDSIKQGVTTIFDHHASFCEVPGSLMRIAEVTREFGMRACLCYEVSDRDGEEKSLQSVQENKDFIDYCEQNPSDMLKAMFGGHALFTISDKTFDRMAAANSGRVGYHIHVSEGMNDVYDSLQNYGRRPVQRLQDHGILGPKTILGHCIHVNTAEMDIIKATDTMCVNNPESNMGNAVGISPVLQLYKKGILIGLGTDAYTNDMLESIKVALCSQRHNACMPNVGWCEVTDMLFRNNAKMAERTGFPTLGVLKPGAAADVIVMDYKPFTPFSDANIDGHMLFGMTGRQCQTTMINGRILMKDRVLTEIDEEAVNAHILESSKRLWGRLNHKEY</sequence>
<evidence type="ECO:0000256" key="1">
    <source>
        <dbReference type="ARBA" id="ARBA00022723"/>
    </source>
</evidence>
<dbReference type="SUPFAM" id="SSF51338">
    <property type="entry name" value="Composite domain of metallo-dependent hydrolases"/>
    <property type="match status" value="1"/>
</dbReference>
<name>A0A4D7AT56_9FIRM</name>
<evidence type="ECO:0000313" key="7">
    <source>
        <dbReference type="Proteomes" id="UP000298642"/>
    </source>
</evidence>
<proteinExistence type="predicted"/>
<dbReference type="PANTHER" id="PTHR43794">
    <property type="entry name" value="AMINOHYDROLASE SSNA-RELATED"/>
    <property type="match status" value="1"/>
</dbReference>
<dbReference type="Gene3D" id="2.30.40.10">
    <property type="entry name" value="Urease, subunit C, domain 1"/>
    <property type="match status" value="1"/>
</dbReference>
<dbReference type="Pfam" id="PF01979">
    <property type="entry name" value="Amidohydro_1"/>
    <property type="match status" value="1"/>
</dbReference>
<dbReference type="GeneID" id="89520865"/>
<feature type="domain" description="Aminodeoxyfutalosine deaminase/Imidazolonepropionase-like composite" evidence="5">
    <location>
        <begin position="23"/>
        <end position="48"/>
    </location>
</feature>
<keyword evidence="2 6" id="KW-0378">Hydrolase</keyword>
<dbReference type="GO" id="GO:0046872">
    <property type="term" value="F:metal ion binding"/>
    <property type="evidence" value="ECO:0007669"/>
    <property type="project" value="UniProtKB-KW"/>
</dbReference>
<evidence type="ECO:0000313" key="6">
    <source>
        <dbReference type="EMBL" id="QCI60643.1"/>
    </source>
</evidence>
<gene>
    <name evidence="6" type="primary">ssnA</name>
    <name evidence="6" type="ORF">EIO64_16720</name>
</gene>
<dbReference type="PANTHER" id="PTHR43794:SF11">
    <property type="entry name" value="AMIDOHYDROLASE-RELATED DOMAIN-CONTAINING PROTEIN"/>
    <property type="match status" value="1"/>
</dbReference>
<dbReference type="InterPro" id="IPR054418">
    <property type="entry name" value="MQNX/HUTI_composite_N"/>
</dbReference>
<dbReference type="NCBIfam" id="TIGR03314">
    <property type="entry name" value="Se_ssnA"/>
    <property type="match status" value="1"/>
</dbReference>
<dbReference type="InterPro" id="IPR032466">
    <property type="entry name" value="Metal_Hydrolase"/>
</dbReference>
<dbReference type="Gene3D" id="3.20.20.140">
    <property type="entry name" value="Metal-dependent hydrolases"/>
    <property type="match status" value="1"/>
</dbReference>
<dbReference type="RefSeq" id="WP_021747815.1">
    <property type="nucleotide sequence ID" value="NZ_CAUWCU010000004.1"/>
</dbReference>
<dbReference type="InterPro" id="IPR006680">
    <property type="entry name" value="Amidohydro-rel"/>
</dbReference>
<evidence type="ECO:0000256" key="3">
    <source>
        <dbReference type="ARBA" id="ARBA00022833"/>
    </source>
</evidence>
<dbReference type="Pfam" id="PF22039">
    <property type="entry name" value="HUTI_composite_bact"/>
    <property type="match status" value="1"/>
</dbReference>
<protein>
    <submittedName>
        <fullName evidence="6">Putative aminohydrolase SsnA</fullName>
    </submittedName>
</protein>
<reference evidence="7" key="1">
    <citation type="submission" date="2018-12" db="EMBL/GenBank/DDBJ databases">
        <title>Dusodibacter welbiota gen. nov., sp. nov., isolated from human faeces and emended description of the Oscillibacter genus.</title>
        <authorList>
            <person name="Le Roy T."/>
            <person name="Van der Smissen P."/>
            <person name="Delzenne N."/>
            <person name="Muccioli G."/>
            <person name="Collet J.F."/>
            <person name="Cani P.D."/>
        </authorList>
    </citation>
    <scope>NUCLEOTIDE SEQUENCE [LARGE SCALE GENOMIC DNA]</scope>
    <source>
        <strain evidence="7">J115</strain>
    </source>
</reference>
<dbReference type="Proteomes" id="UP000298642">
    <property type="component" value="Chromosome"/>
</dbReference>
<dbReference type="AlphaFoldDB" id="A0A4D7AT56"/>
<dbReference type="InterPro" id="IPR050287">
    <property type="entry name" value="MTA/SAH_deaminase"/>
</dbReference>
<evidence type="ECO:0000259" key="5">
    <source>
        <dbReference type="Pfam" id="PF22039"/>
    </source>
</evidence>
<keyword evidence="3" id="KW-0862">Zinc</keyword>
<keyword evidence="7" id="KW-1185">Reference proteome</keyword>
<dbReference type="CDD" id="cd01298">
    <property type="entry name" value="ATZ_TRZ_like"/>
    <property type="match status" value="1"/>
</dbReference>
<dbReference type="InterPro" id="IPR017700">
    <property type="entry name" value="Aminohydrolase_SsnA"/>
</dbReference>
<accession>A0A4D7AT56</accession>
<evidence type="ECO:0000256" key="2">
    <source>
        <dbReference type="ARBA" id="ARBA00022801"/>
    </source>
</evidence>
<dbReference type="EMBL" id="CP034413">
    <property type="protein sequence ID" value="QCI60643.1"/>
    <property type="molecule type" value="Genomic_DNA"/>
</dbReference>
<dbReference type="NCBIfam" id="NF005540">
    <property type="entry name" value="PRK07203.1"/>
    <property type="match status" value="1"/>
</dbReference>
<dbReference type="KEGG" id="obj:EIO64_16720"/>